<sequence>MPGLAVLIVSALLPFVPASPAGAALVRGARIVFSRNDDLPGTEPEIMSMTSAGTNVLALTNTPAIVDLGPVYSPDGKRIAFSRWGAGPDSQPA</sequence>
<keyword evidence="1" id="KW-0732">Signal</keyword>
<dbReference type="Pfam" id="PF07676">
    <property type="entry name" value="PD40"/>
    <property type="match status" value="1"/>
</dbReference>
<dbReference type="InterPro" id="IPR011042">
    <property type="entry name" value="6-blade_b-propeller_TolB-like"/>
</dbReference>
<dbReference type="InterPro" id="IPR011659">
    <property type="entry name" value="WD40"/>
</dbReference>
<name>A0A919PPZ2_9ACTN</name>
<feature type="chain" id="PRO_5037528767" evidence="1">
    <location>
        <begin position="24"/>
        <end position="93"/>
    </location>
</feature>
<dbReference type="Proteomes" id="UP000660611">
    <property type="component" value="Unassembled WGS sequence"/>
</dbReference>
<comment type="caution">
    <text evidence="2">The sequence shown here is derived from an EMBL/GenBank/DDBJ whole genome shotgun (WGS) entry which is preliminary data.</text>
</comment>
<dbReference type="Gene3D" id="2.120.10.30">
    <property type="entry name" value="TolB, C-terminal domain"/>
    <property type="match status" value="1"/>
</dbReference>
<accession>A0A919PPZ2</accession>
<proteinExistence type="predicted"/>
<gene>
    <name evidence="2" type="ORF">Dsi01nite_059700</name>
</gene>
<dbReference type="SUPFAM" id="SSF69304">
    <property type="entry name" value="Tricorn protease N-terminal domain"/>
    <property type="match status" value="1"/>
</dbReference>
<feature type="signal peptide" evidence="1">
    <location>
        <begin position="1"/>
        <end position="23"/>
    </location>
</feature>
<evidence type="ECO:0000313" key="3">
    <source>
        <dbReference type="Proteomes" id="UP000660611"/>
    </source>
</evidence>
<keyword evidence="3" id="KW-1185">Reference proteome</keyword>
<evidence type="ECO:0000313" key="2">
    <source>
        <dbReference type="EMBL" id="GIG47929.1"/>
    </source>
</evidence>
<reference evidence="2" key="1">
    <citation type="submission" date="2021-01" db="EMBL/GenBank/DDBJ databases">
        <title>Whole genome shotgun sequence of Dactylosporangium siamense NBRC 106093.</title>
        <authorList>
            <person name="Komaki H."/>
            <person name="Tamura T."/>
        </authorList>
    </citation>
    <scope>NUCLEOTIDE SEQUENCE</scope>
    <source>
        <strain evidence="2">NBRC 106093</strain>
    </source>
</reference>
<organism evidence="2 3">
    <name type="scientific">Dactylosporangium siamense</name>
    <dbReference type="NCBI Taxonomy" id="685454"/>
    <lineage>
        <taxon>Bacteria</taxon>
        <taxon>Bacillati</taxon>
        <taxon>Actinomycetota</taxon>
        <taxon>Actinomycetes</taxon>
        <taxon>Micromonosporales</taxon>
        <taxon>Micromonosporaceae</taxon>
        <taxon>Dactylosporangium</taxon>
    </lineage>
</organism>
<dbReference type="AlphaFoldDB" id="A0A919PPZ2"/>
<dbReference type="EMBL" id="BONQ01000091">
    <property type="protein sequence ID" value="GIG47929.1"/>
    <property type="molecule type" value="Genomic_DNA"/>
</dbReference>
<protein>
    <submittedName>
        <fullName evidence="2">Uncharacterized protein</fullName>
    </submittedName>
</protein>
<evidence type="ECO:0000256" key="1">
    <source>
        <dbReference type="SAM" id="SignalP"/>
    </source>
</evidence>